<reference evidence="1 2" key="1">
    <citation type="submission" date="2011-08" db="EMBL/GenBank/DDBJ databases">
        <authorList>
            <person name="Liu Z.J."/>
            <person name="Shi F.L."/>
            <person name="Lu J.Q."/>
            <person name="Li M."/>
            <person name="Wang Z.L."/>
        </authorList>
    </citation>
    <scope>NUCLEOTIDE SEQUENCE [LARGE SCALE GENOMIC DNA]</scope>
    <source>
        <strain evidence="1 2">USNM 41457</strain>
    </source>
</reference>
<dbReference type="InParanoid" id="J9DBY7"/>
<dbReference type="Proteomes" id="UP000003163">
    <property type="component" value="Unassembled WGS sequence"/>
</dbReference>
<evidence type="ECO:0000313" key="1">
    <source>
        <dbReference type="EMBL" id="EJW05009.1"/>
    </source>
</evidence>
<accession>J9DBY7</accession>
<dbReference type="EMBL" id="AFBI03000011">
    <property type="protein sequence ID" value="EJW05009.1"/>
    <property type="molecule type" value="Genomic_DNA"/>
</dbReference>
<sequence length="144" mass="17427">MTIIRNLAEYIYSEFEKEGLIKLSENRFMENSYFGEKQTSGEASPSNLDSTSYIKVLNIFAYSYYNLEFWRNSILHRMQKKLYDLMPNKKEVKWISDYFEFEYKIRTYSYFWGSLDYFKYNKAKISDGLNTEKINSNILFNEMI</sequence>
<dbReference type="VEuPathDB" id="MicrosporidiaDB:EDEG_00889"/>
<organism evidence="1 2">
    <name type="scientific">Edhazardia aedis (strain USNM 41457)</name>
    <name type="common">Microsporidian parasite</name>
    <dbReference type="NCBI Taxonomy" id="1003232"/>
    <lineage>
        <taxon>Eukaryota</taxon>
        <taxon>Fungi</taxon>
        <taxon>Fungi incertae sedis</taxon>
        <taxon>Microsporidia</taxon>
        <taxon>Edhazardia</taxon>
    </lineage>
</organism>
<evidence type="ECO:0000313" key="2">
    <source>
        <dbReference type="Proteomes" id="UP000003163"/>
    </source>
</evidence>
<comment type="caution">
    <text evidence="1">The sequence shown here is derived from an EMBL/GenBank/DDBJ whole genome shotgun (WGS) entry which is preliminary data.</text>
</comment>
<proteinExistence type="predicted"/>
<name>J9DBY7_EDHAE</name>
<dbReference type="AlphaFoldDB" id="J9DBY7"/>
<keyword evidence="2" id="KW-1185">Reference proteome</keyword>
<dbReference type="HOGENOM" id="CLU_1796442_0_0_1"/>
<reference evidence="2" key="2">
    <citation type="submission" date="2015-07" db="EMBL/GenBank/DDBJ databases">
        <title>Contrasting host-pathogen interactions and genome evolution in two generalist and specialist microsporidian pathogens of mosquitoes.</title>
        <authorList>
            <consortium name="The Broad Institute Genomics Platform"/>
            <consortium name="The Broad Institute Genome Sequencing Center for Infectious Disease"/>
            <person name="Cuomo C.A."/>
            <person name="Sanscrainte N.D."/>
            <person name="Goldberg J.M."/>
            <person name="Heiman D."/>
            <person name="Young S."/>
            <person name="Zeng Q."/>
            <person name="Becnel J.J."/>
            <person name="Birren B.W."/>
        </authorList>
    </citation>
    <scope>NUCLEOTIDE SEQUENCE [LARGE SCALE GENOMIC DNA]</scope>
    <source>
        <strain evidence="2">USNM 41457</strain>
    </source>
</reference>
<protein>
    <submittedName>
        <fullName evidence="1">Uncharacterized protein</fullName>
    </submittedName>
</protein>
<gene>
    <name evidence="1" type="ORF">EDEG_00889</name>
</gene>